<name>A0A917JUW1_9GAMM</name>
<keyword evidence="3" id="KW-1185">Reference proteome</keyword>
<proteinExistence type="predicted"/>
<gene>
    <name evidence="2" type="ORF">GCM10009332_23760</name>
</gene>
<dbReference type="InterPro" id="IPR025245">
    <property type="entry name" value="DUF4197"/>
</dbReference>
<dbReference type="Pfam" id="PF13852">
    <property type="entry name" value="DUF4197"/>
    <property type="match status" value="1"/>
</dbReference>
<reference evidence="2" key="1">
    <citation type="journal article" date="2014" name="Int. J. Syst. Evol. Microbiol.">
        <title>Complete genome sequence of Corynebacterium casei LMG S-19264T (=DSM 44701T), isolated from a smear-ripened cheese.</title>
        <authorList>
            <consortium name="US DOE Joint Genome Institute (JGI-PGF)"/>
            <person name="Walter F."/>
            <person name="Albersmeier A."/>
            <person name="Kalinowski J."/>
            <person name="Ruckert C."/>
        </authorList>
    </citation>
    <scope>NUCLEOTIDE SEQUENCE</scope>
    <source>
        <strain evidence="2">JCM 30804</strain>
    </source>
</reference>
<keyword evidence="1" id="KW-0732">Signal</keyword>
<feature type="chain" id="PRO_5037088060" description="DUF4197 domain-containing protein" evidence="1">
    <location>
        <begin position="26"/>
        <end position="249"/>
    </location>
</feature>
<dbReference type="EMBL" id="BMPZ01000006">
    <property type="protein sequence ID" value="GGI85713.1"/>
    <property type="molecule type" value="Genomic_DNA"/>
</dbReference>
<evidence type="ECO:0000313" key="3">
    <source>
        <dbReference type="Proteomes" id="UP000613743"/>
    </source>
</evidence>
<evidence type="ECO:0000256" key="1">
    <source>
        <dbReference type="SAM" id="SignalP"/>
    </source>
</evidence>
<feature type="signal peptide" evidence="1">
    <location>
        <begin position="1"/>
        <end position="25"/>
    </location>
</feature>
<evidence type="ECO:0008006" key="4">
    <source>
        <dbReference type="Google" id="ProtNLM"/>
    </source>
</evidence>
<organism evidence="2 3">
    <name type="scientific">Shewanella gelidii</name>
    <dbReference type="NCBI Taxonomy" id="1642821"/>
    <lineage>
        <taxon>Bacteria</taxon>
        <taxon>Pseudomonadati</taxon>
        <taxon>Pseudomonadota</taxon>
        <taxon>Gammaproteobacteria</taxon>
        <taxon>Alteromonadales</taxon>
        <taxon>Shewanellaceae</taxon>
        <taxon>Shewanella</taxon>
    </lineage>
</organism>
<dbReference type="AlphaFoldDB" id="A0A917JUW1"/>
<protein>
    <recommendedName>
        <fullName evidence="4">DUF4197 domain-containing protein</fullName>
    </recommendedName>
</protein>
<sequence>MSKLKTIYTFSIALLITALPTDTYADSWWETAKSILSQEETKDIASALPLENSEIEQAFRQALSQGAKDVVAQVSQPGGFNNDPSIHVPLPPELKQIHGIMDKFGFAFLLDDLESKLNLAAEKASPKAQALFVDAIEKMSFEDIQRIYQGPSDSATQYFKKVMSEPLGNQMRPIIDASIQDVGAVQAFDKVMKEYEQLPFMPDVKANLTDHVVEKGMAGLFLYMAQQEAEIRENPAKHTTDLLKKVFGE</sequence>
<comment type="caution">
    <text evidence="2">The sequence shown here is derived from an EMBL/GenBank/DDBJ whole genome shotgun (WGS) entry which is preliminary data.</text>
</comment>
<accession>A0A917JUW1</accession>
<evidence type="ECO:0000313" key="2">
    <source>
        <dbReference type="EMBL" id="GGI85713.1"/>
    </source>
</evidence>
<dbReference type="Proteomes" id="UP000613743">
    <property type="component" value="Unassembled WGS sequence"/>
</dbReference>
<dbReference type="RefSeq" id="WP_188921189.1">
    <property type="nucleotide sequence ID" value="NZ_BMPZ01000006.1"/>
</dbReference>
<reference evidence="2" key="2">
    <citation type="submission" date="2020-09" db="EMBL/GenBank/DDBJ databases">
        <authorList>
            <person name="Sun Q."/>
            <person name="Ohkuma M."/>
        </authorList>
    </citation>
    <scope>NUCLEOTIDE SEQUENCE</scope>
    <source>
        <strain evidence="2">JCM 30804</strain>
    </source>
</reference>